<evidence type="ECO:0000313" key="3">
    <source>
        <dbReference type="Proteomes" id="UP000527815"/>
    </source>
</evidence>
<dbReference type="Proteomes" id="UP000527815">
    <property type="component" value="Unassembled WGS sequence"/>
</dbReference>
<name>A0A7K4N369_9ARCH</name>
<reference evidence="2 3" key="1">
    <citation type="journal article" date="2019" name="Environ. Microbiol.">
        <title>Genomics insights into ecotype formation of ammonia-oxidizing archaea in the deep ocean.</title>
        <authorList>
            <person name="Wang Y."/>
            <person name="Huang J.M."/>
            <person name="Cui G.J."/>
            <person name="Nunoura T."/>
            <person name="Takaki Y."/>
            <person name="Li W.L."/>
            <person name="Li J."/>
            <person name="Gao Z.M."/>
            <person name="Takai K."/>
            <person name="Zhang A.Q."/>
            <person name="Stepanauskas R."/>
        </authorList>
    </citation>
    <scope>NUCLEOTIDE SEQUENCE [LARGE SCALE GENOMIC DNA]</scope>
    <source>
        <strain evidence="2 3">D1b</strain>
    </source>
</reference>
<comment type="caution">
    <text evidence="2">The sequence shown here is derived from an EMBL/GenBank/DDBJ whole genome shotgun (WGS) entry which is preliminary data.</text>
</comment>
<sequence>MLAKTDRIGIVRDISNNALLANDISSLHSHREEFRKRQEMNNKLNDINIMKEQIQELLKFRDEFQEIKQLLQNYIQRDNQWHLQV</sequence>
<evidence type="ECO:0000256" key="1">
    <source>
        <dbReference type="SAM" id="Coils"/>
    </source>
</evidence>
<dbReference type="EMBL" id="JACASZ010000080">
    <property type="protein sequence ID" value="NWJ77740.1"/>
    <property type="molecule type" value="Genomic_DNA"/>
</dbReference>
<accession>A0A7K4N369</accession>
<feature type="coiled-coil region" evidence="1">
    <location>
        <begin position="37"/>
        <end position="70"/>
    </location>
</feature>
<dbReference type="AlphaFoldDB" id="A0A7K4N369"/>
<organism evidence="2 3">
    <name type="scientific">Marine Group I thaumarchaeote</name>
    <dbReference type="NCBI Taxonomy" id="2511932"/>
    <lineage>
        <taxon>Archaea</taxon>
        <taxon>Nitrososphaerota</taxon>
        <taxon>Marine Group I</taxon>
    </lineage>
</organism>
<proteinExistence type="predicted"/>
<gene>
    <name evidence="2" type="ORF">HX865_04475</name>
</gene>
<keyword evidence="1" id="KW-0175">Coiled coil</keyword>
<evidence type="ECO:0000313" key="2">
    <source>
        <dbReference type="EMBL" id="NWJ77740.1"/>
    </source>
</evidence>
<protein>
    <submittedName>
        <fullName evidence="2">Uncharacterized protein</fullName>
    </submittedName>
</protein>